<reference evidence="16 17" key="1">
    <citation type="journal article" date="2019" name="PLoS Biol.">
        <title>Sex chromosomes control vertical transmission of feminizing Wolbachia symbionts in an isopod.</title>
        <authorList>
            <person name="Becking T."/>
            <person name="Chebbi M.A."/>
            <person name="Giraud I."/>
            <person name="Moumen B."/>
            <person name="Laverre T."/>
            <person name="Caubet Y."/>
            <person name="Peccoud J."/>
            <person name="Gilbert C."/>
            <person name="Cordaux R."/>
        </authorList>
    </citation>
    <scope>NUCLEOTIDE SEQUENCE [LARGE SCALE GENOMIC DNA]</scope>
    <source>
        <strain evidence="16">ANa2</strain>
        <tissue evidence="16">Whole body excluding digestive tract and cuticle</tissue>
    </source>
</reference>
<keyword evidence="17" id="KW-1185">Reference proteome</keyword>
<evidence type="ECO:0000256" key="10">
    <source>
        <dbReference type="ARBA" id="ARBA00023049"/>
    </source>
</evidence>
<comment type="caution">
    <text evidence="16">The sequence shown here is derived from an EMBL/GenBank/DDBJ whole genome shotgun (WGS) entry which is preliminary data.</text>
</comment>
<organism evidence="16 17">
    <name type="scientific">Armadillidium nasatum</name>
    <dbReference type="NCBI Taxonomy" id="96803"/>
    <lineage>
        <taxon>Eukaryota</taxon>
        <taxon>Metazoa</taxon>
        <taxon>Ecdysozoa</taxon>
        <taxon>Arthropoda</taxon>
        <taxon>Crustacea</taxon>
        <taxon>Multicrustacea</taxon>
        <taxon>Malacostraca</taxon>
        <taxon>Eumalacostraca</taxon>
        <taxon>Peracarida</taxon>
        <taxon>Isopoda</taxon>
        <taxon>Oniscidea</taxon>
        <taxon>Crinocheta</taxon>
        <taxon>Armadillidiidae</taxon>
        <taxon>Armadillidium</taxon>
    </lineage>
</organism>
<dbReference type="OrthoDB" id="275509at2759"/>
<evidence type="ECO:0000256" key="13">
    <source>
        <dbReference type="ARBA" id="ARBA00074113"/>
    </source>
</evidence>
<comment type="subcellular location">
    <subcellularLocation>
        <location evidence="2">Cytoplasm</location>
    </subcellularLocation>
</comment>
<evidence type="ECO:0000256" key="12">
    <source>
        <dbReference type="ARBA" id="ARBA00066316"/>
    </source>
</evidence>
<dbReference type="InterPro" id="IPR024571">
    <property type="entry name" value="ERAP1-like_C_dom"/>
</dbReference>
<keyword evidence="5" id="KW-0963">Cytoplasm</keyword>
<keyword evidence="10" id="KW-0482">Metalloprotease</keyword>
<name>A0A5N5SM78_9CRUS</name>
<keyword evidence="4 16" id="KW-0031">Aminopeptidase</keyword>
<dbReference type="GO" id="GO:0008270">
    <property type="term" value="F:zinc ion binding"/>
    <property type="evidence" value="ECO:0007669"/>
    <property type="project" value="TreeGrafter"/>
</dbReference>
<dbReference type="GO" id="GO:0006508">
    <property type="term" value="P:proteolysis"/>
    <property type="evidence" value="ECO:0007669"/>
    <property type="project" value="UniProtKB-KW"/>
</dbReference>
<dbReference type="InterPro" id="IPR050344">
    <property type="entry name" value="Peptidase_M1_aminopeptidases"/>
</dbReference>
<dbReference type="GO" id="GO:0043171">
    <property type="term" value="P:peptide catabolic process"/>
    <property type="evidence" value="ECO:0007669"/>
    <property type="project" value="TreeGrafter"/>
</dbReference>
<evidence type="ECO:0000256" key="6">
    <source>
        <dbReference type="ARBA" id="ARBA00022670"/>
    </source>
</evidence>
<evidence type="ECO:0000256" key="7">
    <source>
        <dbReference type="ARBA" id="ARBA00022723"/>
    </source>
</evidence>
<evidence type="ECO:0000313" key="17">
    <source>
        <dbReference type="Proteomes" id="UP000326759"/>
    </source>
</evidence>
<evidence type="ECO:0000256" key="1">
    <source>
        <dbReference type="ARBA" id="ARBA00001947"/>
    </source>
</evidence>
<comment type="similarity">
    <text evidence="3">Belongs to the peptidase M1 family.</text>
</comment>
<keyword evidence="7" id="KW-0479">Metal-binding</keyword>
<protein>
    <recommendedName>
        <fullName evidence="13">Puromycin-sensitive aminopeptidase</fullName>
        <ecNumber evidence="12">3.4.11.14</ecNumber>
    </recommendedName>
    <alternativeName>
        <fullName evidence="14">Cytosol alanyl aminopeptidase</fullName>
    </alternativeName>
</protein>
<accession>A0A5N5SM78</accession>
<proteinExistence type="inferred from homology"/>
<keyword evidence="8" id="KW-0378">Hydrolase</keyword>
<dbReference type="PANTHER" id="PTHR11533">
    <property type="entry name" value="PROTEASE M1 ZINC METALLOPROTEASE"/>
    <property type="match status" value="1"/>
</dbReference>
<dbReference type="EC" id="3.4.11.14" evidence="12"/>
<comment type="catalytic activity">
    <reaction evidence="11">
        <text>Release of an N-terminal amino acid, preferentially alanine, from a wide range of peptides, amides and arylamides.</text>
        <dbReference type="EC" id="3.4.11.14"/>
    </reaction>
</comment>
<evidence type="ECO:0000256" key="11">
    <source>
        <dbReference type="ARBA" id="ARBA00052895"/>
    </source>
</evidence>
<dbReference type="Gene3D" id="1.25.50.20">
    <property type="match status" value="2"/>
</dbReference>
<evidence type="ECO:0000256" key="2">
    <source>
        <dbReference type="ARBA" id="ARBA00004496"/>
    </source>
</evidence>
<evidence type="ECO:0000256" key="8">
    <source>
        <dbReference type="ARBA" id="ARBA00022801"/>
    </source>
</evidence>
<dbReference type="GO" id="GO:0070006">
    <property type="term" value="F:metalloaminopeptidase activity"/>
    <property type="evidence" value="ECO:0007669"/>
    <property type="project" value="TreeGrafter"/>
</dbReference>
<evidence type="ECO:0000259" key="15">
    <source>
        <dbReference type="Pfam" id="PF11838"/>
    </source>
</evidence>
<dbReference type="GO" id="GO:0042277">
    <property type="term" value="F:peptide binding"/>
    <property type="evidence" value="ECO:0007669"/>
    <property type="project" value="TreeGrafter"/>
</dbReference>
<dbReference type="GO" id="GO:0016285">
    <property type="term" value="F:alanyl aminopeptidase activity"/>
    <property type="evidence" value="ECO:0007669"/>
    <property type="project" value="UniProtKB-EC"/>
</dbReference>
<dbReference type="FunFam" id="2.60.40.1910:FF:000002">
    <property type="entry name" value="Aminopeptidase"/>
    <property type="match status" value="1"/>
</dbReference>
<keyword evidence="6" id="KW-0645">Protease</keyword>
<gene>
    <name evidence="16" type="primary">NPEPPS</name>
    <name evidence="16" type="ORF">Anas_06046</name>
</gene>
<evidence type="ECO:0000256" key="5">
    <source>
        <dbReference type="ARBA" id="ARBA00022490"/>
    </source>
</evidence>
<dbReference type="GO" id="GO:0005615">
    <property type="term" value="C:extracellular space"/>
    <property type="evidence" value="ECO:0007669"/>
    <property type="project" value="TreeGrafter"/>
</dbReference>
<evidence type="ECO:0000256" key="9">
    <source>
        <dbReference type="ARBA" id="ARBA00022833"/>
    </source>
</evidence>
<evidence type="ECO:0000256" key="14">
    <source>
        <dbReference type="ARBA" id="ARBA00081993"/>
    </source>
</evidence>
<keyword evidence="9" id="KW-0862">Zinc</keyword>
<evidence type="ECO:0000256" key="3">
    <source>
        <dbReference type="ARBA" id="ARBA00010136"/>
    </source>
</evidence>
<dbReference type="EMBL" id="SEYY01023540">
    <property type="protein sequence ID" value="KAB7494800.1"/>
    <property type="molecule type" value="Genomic_DNA"/>
</dbReference>
<sequence length="352" mass="40235">MPLSEASGKEIAKLMASWTEKMGFPMVTVTSHQNQNNRILTLTQKRFIADGSPDEKNQEWVIPISVRTSKKSSKLAKDFVLDSKTSKIVLEDVSEDDWIKVNVNSVGFYRTQYPSEMLNVLQQPISAKVLPPLDRLGVIDDLFAMVQAGYSSTVDVLRFLKSYEDETNYTVWASIHNITAQINQLVSHTSFQPLYQTFIRRILAKIFIETGWDSKPNENHLDTLLRSLVLQRLGTYGDESVFEEAKKRFVAHVNGTQKIPADLRSAVYRTVMSHDSETYFTQMLQGGNLFARLITSITENYASEEMASEVEEFFKDKQIMGTERSIQQAVECIRLNSAWLKRDAESGFKRYR</sequence>
<dbReference type="Proteomes" id="UP000326759">
    <property type="component" value="Unassembled WGS sequence"/>
</dbReference>
<dbReference type="GO" id="GO:0005737">
    <property type="term" value="C:cytoplasm"/>
    <property type="evidence" value="ECO:0007669"/>
    <property type="project" value="UniProtKB-SubCell"/>
</dbReference>
<feature type="domain" description="ERAP1-like C-terminal" evidence="15">
    <location>
        <begin position="98"/>
        <end position="284"/>
    </location>
</feature>
<dbReference type="PANTHER" id="PTHR11533:SF174">
    <property type="entry name" value="PUROMYCIN-SENSITIVE AMINOPEPTIDASE-RELATED"/>
    <property type="match status" value="1"/>
</dbReference>
<comment type="cofactor">
    <cofactor evidence="1">
        <name>Zn(2+)</name>
        <dbReference type="ChEBI" id="CHEBI:29105"/>
    </cofactor>
</comment>
<dbReference type="GO" id="GO:0016020">
    <property type="term" value="C:membrane"/>
    <property type="evidence" value="ECO:0007669"/>
    <property type="project" value="TreeGrafter"/>
</dbReference>
<dbReference type="Gene3D" id="2.60.40.1910">
    <property type="match status" value="1"/>
</dbReference>
<evidence type="ECO:0000313" key="16">
    <source>
        <dbReference type="EMBL" id="KAB7494800.1"/>
    </source>
</evidence>
<evidence type="ECO:0000256" key="4">
    <source>
        <dbReference type="ARBA" id="ARBA00022438"/>
    </source>
</evidence>
<dbReference type="AlphaFoldDB" id="A0A5N5SM78"/>
<dbReference type="Pfam" id="PF11838">
    <property type="entry name" value="ERAP1_C"/>
    <property type="match status" value="1"/>
</dbReference>